<evidence type="ECO:0000256" key="1">
    <source>
        <dbReference type="ARBA" id="ARBA00004651"/>
    </source>
</evidence>
<keyword evidence="6" id="KW-0472">Membrane</keyword>
<name>A0A7Z2W0F8_9BURK</name>
<protein>
    <submittedName>
        <fullName evidence="8">DUF421 domain-containing protein</fullName>
    </submittedName>
</protein>
<keyword evidence="4" id="KW-0812">Transmembrane</keyword>
<feature type="domain" description="YetF C-terminal" evidence="7">
    <location>
        <begin position="28"/>
        <end position="97"/>
    </location>
</feature>
<dbReference type="Proteomes" id="UP000502415">
    <property type="component" value="Chromosome"/>
</dbReference>
<organism evidence="8 9">
    <name type="scientific">Massilia forsythiae</name>
    <dbReference type="NCBI Taxonomy" id="2728020"/>
    <lineage>
        <taxon>Bacteria</taxon>
        <taxon>Pseudomonadati</taxon>
        <taxon>Pseudomonadota</taxon>
        <taxon>Betaproteobacteria</taxon>
        <taxon>Burkholderiales</taxon>
        <taxon>Oxalobacteraceae</taxon>
        <taxon>Telluria group</taxon>
        <taxon>Massilia</taxon>
    </lineage>
</organism>
<comment type="similarity">
    <text evidence="2">Belongs to the UPF0702 family.</text>
</comment>
<reference evidence="8 9" key="1">
    <citation type="submission" date="2020-04" db="EMBL/GenBank/DDBJ databases">
        <title>Genome sequencing of novel species.</title>
        <authorList>
            <person name="Heo J."/>
            <person name="Kim S.-J."/>
            <person name="Kim J.-S."/>
            <person name="Hong S.-B."/>
            <person name="Kwon S.-W."/>
        </authorList>
    </citation>
    <scope>NUCLEOTIDE SEQUENCE [LARGE SCALE GENOMIC DNA]</scope>
    <source>
        <strain evidence="8 9">GN2-R2</strain>
    </source>
</reference>
<evidence type="ECO:0000256" key="5">
    <source>
        <dbReference type="ARBA" id="ARBA00022989"/>
    </source>
</evidence>
<proteinExistence type="inferred from homology"/>
<dbReference type="Pfam" id="PF04239">
    <property type="entry name" value="DUF421"/>
    <property type="match status" value="1"/>
</dbReference>
<sequence>MKLSLATGLAAIALLIGLQFAITWTSVRSRFVSDIVKTVPTLVVQDGRFLDAAMKEVRVTADEVRSALRRCGIGTMEQVAAVVLESDGSLSVMSVSQAGDRSACAGVRGSAMQT</sequence>
<dbReference type="InterPro" id="IPR023090">
    <property type="entry name" value="UPF0702_alpha/beta_dom_sf"/>
</dbReference>
<dbReference type="AlphaFoldDB" id="A0A7Z2W0F8"/>
<evidence type="ECO:0000259" key="7">
    <source>
        <dbReference type="Pfam" id="PF04239"/>
    </source>
</evidence>
<evidence type="ECO:0000313" key="9">
    <source>
        <dbReference type="Proteomes" id="UP000502415"/>
    </source>
</evidence>
<keyword evidence="9" id="KW-1185">Reference proteome</keyword>
<dbReference type="InterPro" id="IPR007353">
    <property type="entry name" value="DUF421"/>
</dbReference>
<comment type="subcellular location">
    <subcellularLocation>
        <location evidence="1">Cell membrane</location>
        <topology evidence="1">Multi-pass membrane protein</topology>
    </subcellularLocation>
</comment>
<evidence type="ECO:0000256" key="2">
    <source>
        <dbReference type="ARBA" id="ARBA00006448"/>
    </source>
</evidence>
<dbReference type="PANTHER" id="PTHR34582:SF6">
    <property type="entry name" value="UPF0702 TRANSMEMBRANE PROTEIN YCAP"/>
    <property type="match status" value="1"/>
</dbReference>
<gene>
    <name evidence="8" type="ORF">HH212_22670</name>
</gene>
<keyword evidence="3" id="KW-1003">Cell membrane</keyword>
<dbReference type="EMBL" id="CP051685">
    <property type="protein sequence ID" value="QJE02478.1"/>
    <property type="molecule type" value="Genomic_DNA"/>
</dbReference>
<accession>A0A7Z2W0F8</accession>
<evidence type="ECO:0000313" key="8">
    <source>
        <dbReference type="EMBL" id="QJE02478.1"/>
    </source>
</evidence>
<keyword evidence="5" id="KW-1133">Transmembrane helix</keyword>
<dbReference type="PANTHER" id="PTHR34582">
    <property type="entry name" value="UPF0702 TRANSMEMBRANE PROTEIN YCAP"/>
    <property type="match status" value="1"/>
</dbReference>
<dbReference type="RefSeq" id="WP_170204563.1">
    <property type="nucleotide sequence ID" value="NZ_CP051685.1"/>
</dbReference>
<dbReference type="KEGG" id="mfy:HH212_22670"/>
<evidence type="ECO:0000256" key="4">
    <source>
        <dbReference type="ARBA" id="ARBA00022692"/>
    </source>
</evidence>
<evidence type="ECO:0000256" key="3">
    <source>
        <dbReference type="ARBA" id="ARBA00022475"/>
    </source>
</evidence>
<dbReference type="GO" id="GO:0005886">
    <property type="term" value="C:plasma membrane"/>
    <property type="evidence" value="ECO:0007669"/>
    <property type="project" value="UniProtKB-SubCell"/>
</dbReference>
<evidence type="ECO:0000256" key="6">
    <source>
        <dbReference type="ARBA" id="ARBA00023136"/>
    </source>
</evidence>
<dbReference type="Gene3D" id="3.30.240.20">
    <property type="entry name" value="bsu07140 like domains"/>
    <property type="match status" value="1"/>
</dbReference>